<evidence type="ECO:0000313" key="3">
    <source>
        <dbReference type="Proteomes" id="UP000319014"/>
    </source>
</evidence>
<reference evidence="2 3" key="1">
    <citation type="submission" date="2017-05" db="EMBL/GenBank/DDBJ databases">
        <authorList>
            <person name="Varghese N."/>
            <person name="Submissions S."/>
        </authorList>
    </citation>
    <scope>NUCLEOTIDE SEQUENCE [LARGE SCALE GENOMIC DNA]</scope>
    <source>
        <strain evidence="2 3">DSM 100094</strain>
    </source>
</reference>
<dbReference type="PANTHER" id="PTHR33608:SF12">
    <property type="entry name" value="DUF58 DOMAIN-CONTAINING PROTEIN"/>
    <property type="match status" value="1"/>
</dbReference>
<sequence length="279" mass="29400">MVILQALDQPGLRLTVAELMALRPPARMQRQRPASRRPGAIPARVAGQGMDLREIRAFTEGDDLRRIDPAATARTGQLHVRSFHEDRDDSTLLIADFRHAMLWGTGAALRSVRAARHLAMLGWRAVGRGGSVGVLVVGDDAPLALNAASGAAQMQAIAVAMARGHDAALMRRRAVATLVPALAQAVRMVPPGGRVHLATGPEGLTGADAALTRLAQGRRLEVHVLLDPAEIAPPAAALAVSDGTHSRHGRLSAFDPQPLLSHLRILGAHPDLVSGDDAG</sequence>
<dbReference type="AlphaFoldDB" id="A0A521B828"/>
<proteinExistence type="predicted"/>
<evidence type="ECO:0000259" key="1">
    <source>
        <dbReference type="Pfam" id="PF01882"/>
    </source>
</evidence>
<dbReference type="PANTHER" id="PTHR33608">
    <property type="entry name" value="BLL2464 PROTEIN"/>
    <property type="match status" value="1"/>
</dbReference>
<organism evidence="2 3">
    <name type="scientific">Paracoccus laeviglucosivorans</name>
    <dbReference type="NCBI Taxonomy" id="1197861"/>
    <lineage>
        <taxon>Bacteria</taxon>
        <taxon>Pseudomonadati</taxon>
        <taxon>Pseudomonadota</taxon>
        <taxon>Alphaproteobacteria</taxon>
        <taxon>Rhodobacterales</taxon>
        <taxon>Paracoccaceae</taxon>
        <taxon>Paracoccus</taxon>
    </lineage>
</organism>
<gene>
    <name evidence="2" type="ORF">SAMN06265221_102155</name>
</gene>
<protein>
    <recommendedName>
        <fullName evidence="1">DUF58 domain-containing protein</fullName>
    </recommendedName>
</protein>
<accession>A0A521B828</accession>
<feature type="domain" description="DUF58" evidence="1">
    <location>
        <begin position="54"/>
        <end position="163"/>
    </location>
</feature>
<name>A0A521B828_9RHOB</name>
<dbReference type="InterPro" id="IPR002881">
    <property type="entry name" value="DUF58"/>
</dbReference>
<evidence type="ECO:0000313" key="2">
    <source>
        <dbReference type="EMBL" id="SMO43247.1"/>
    </source>
</evidence>
<dbReference type="EMBL" id="FXTK01000002">
    <property type="protein sequence ID" value="SMO43247.1"/>
    <property type="molecule type" value="Genomic_DNA"/>
</dbReference>
<keyword evidence="3" id="KW-1185">Reference proteome</keyword>
<dbReference type="Proteomes" id="UP000319014">
    <property type="component" value="Unassembled WGS sequence"/>
</dbReference>
<dbReference type="Pfam" id="PF01882">
    <property type="entry name" value="DUF58"/>
    <property type="match status" value="1"/>
</dbReference>